<accession>A0A4Z2GMY3</accession>
<protein>
    <submittedName>
        <fullName evidence="1">Uncharacterized protein</fullName>
    </submittedName>
</protein>
<dbReference type="Proteomes" id="UP000314294">
    <property type="component" value="Unassembled WGS sequence"/>
</dbReference>
<comment type="caution">
    <text evidence="1">The sequence shown here is derived from an EMBL/GenBank/DDBJ whole genome shotgun (WGS) entry which is preliminary data.</text>
</comment>
<evidence type="ECO:0000313" key="2">
    <source>
        <dbReference type="Proteomes" id="UP000314294"/>
    </source>
</evidence>
<proteinExistence type="predicted"/>
<dbReference type="EMBL" id="SRLO01000477">
    <property type="protein sequence ID" value="TNN54679.1"/>
    <property type="molecule type" value="Genomic_DNA"/>
</dbReference>
<organism evidence="1 2">
    <name type="scientific">Liparis tanakae</name>
    <name type="common">Tanaka's snailfish</name>
    <dbReference type="NCBI Taxonomy" id="230148"/>
    <lineage>
        <taxon>Eukaryota</taxon>
        <taxon>Metazoa</taxon>
        <taxon>Chordata</taxon>
        <taxon>Craniata</taxon>
        <taxon>Vertebrata</taxon>
        <taxon>Euteleostomi</taxon>
        <taxon>Actinopterygii</taxon>
        <taxon>Neopterygii</taxon>
        <taxon>Teleostei</taxon>
        <taxon>Neoteleostei</taxon>
        <taxon>Acanthomorphata</taxon>
        <taxon>Eupercaria</taxon>
        <taxon>Perciformes</taxon>
        <taxon>Cottioidei</taxon>
        <taxon>Cottales</taxon>
        <taxon>Liparidae</taxon>
        <taxon>Liparis</taxon>
    </lineage>
</organism>
<keyword evidence="2" id="KW-1185">Reference proteome</keyword>
<gene>
    <name evidence="1" type="ORF">EYF80_035082</name>
</gene>
<evidence type="ECO:0000313" key="1">
    <source>
        <dbReference type="EMBL" id="TNN54679.1"/>
    </source>
</evidence>
<reference evidence="1 2" key="1">
    <citation type="submission" date="2019-03" db="EMBL/GenBank/DDBJ databases">
        <title>First draft genome of Liparis tanakae, snailfish: a comprehensive survey of snailfish specific genes.</title>
        <authorList>
            <person name="Kim W."/>
            <person name="Song I."/>
            <person name="Jeong J.-H."/>
            <person name="Kim D."/>
            <person name="Kim S."/>
            <person name="Ryu S."/>
            <person name="Song J.Y."/>
            <person name="Lee S.K."/>
        </authorList>
    </citation>
    <scope>NUCLEOTIDE SEQUENCE [LARGE SCALE GENOMIC DNA]</scope>
    <source>
        <tissue evidence="1">Muscle</tissue>
    </source>
</reference>
<sequence>MFQAALDALDLLQGPAVALWAGEARGPQLAQLFVHVAQLLNMMLVSMVQSSSAKQQETLWTQVKVLLGGRLTTEYQRCPSLKSFAAGWLPELLCHSLMPCSSPREKGVVSRNTSTAPLSNRHFFGAAR</sequence>
<dbReference type="AlphaFoldDB" id="A0A4Z2GMY3"/>
<name>A0A4Z2GMY3_9TELE</name>